<feature type="non-terminal residue" evidence="2">
    <location>
        <position position="77"/>
    </location>
</feature>
<accession>A0ABT8FMX1</accession>
<keyword evidence="2" id="KW-0032">Aminotransferase</keyword>
<feature type="domain" description="Aminotransferase class V" evidence="1">
    <location>
        <begin position="13"/>
        <end position="77"/>
    </location>
</feature>
<sequence length="77" mass="7902">DNFPTDRYLLEGVAGECGLTVRWVEADPDGGVTADDRAPALGPDTAFVLLSHVAFRSGHVADGAALTALVHDAGALV</sequence>
<dbReference type="Gene3D" id="3.40.640.10">
    <property type="entry name" value="Type I PLP-dependent aspartate aminotransferase-like (Major domain)"/>
    <property type="match status" value="1"/>
</dbReference>
<protein>
    <submittedName>
        <fullName evidence="2">Aminotransferase class V-fold PLP-dependent enzyme</fullName>
    </submittedName>
</protein>
<dbReference type="Pfam" id="PF00266">
    <property type="entry name" value="Aminotran_5"/>
    <property type="match status" value="1"/>
</dbReference>
<dbReference type="InterPro" id="IPR015421">
    <property type="entry name" value="PyrdxlP-dep_Trfase_major"/>
</dbReference>
<comment type="caution">
    <text evidence="2">The sequence shown here is derived from an EMBL/GenBank/DDBJ whole genome shotgun (WGS) entry which is preliminary data.</text>
</comment>
<reference evidence="2" key="1">
    <citation type="submission" date="2023-06" db="EMBL/GenBank/DDBJ databases">
        <title>Draft genome sequence of Nocardioides sp. SOB77.</title>
        <authorList>
            <person name="Zhang G."/>
        </authorList>
    </citation>
    <scope>NUCLEOTIDE SEQUENCE</scope>
    <source>
        <strain evidence="2">SOB77</strain>
    </source>
</reference>
<dbReference type="RefSeq" id="WP_300955390.1">
    <property type="nucleotide sequence ID" value="NZ_JAUHJQ010000243.1"/>
</dbReference>
<dbReference type="EMBL" id="JAUHJQ010000243">
    <property type="protein sequence ID" value="MDN4176017.1"/>
    <property type="molecule type" value="Genomic_DNA"/>
</dbReference>
<dbReference type="InterPro" id="IPR000192">
    <property type="entry name" value="Aminotrans_V_dom"/>
</dbReference>
<keyword evidence="3" id="KW-1185">Reference proteome</keyword>
<dbReference type="GO" id="GO:0008483">
    <property type="term" value="F:transaminase activity"/>
    <property type="evidence" value="ECO:0007669"/>
    <property type="project" value="UniProtKB-KW"/>
</dbReference>
<dbReference type="InterPro" id="IPR015424">
    <property type="entry name" value="PyrdxlP-dep_Trfase"/>
</dbReference>
<evidence type="ECO:0000259" key="1">
    <source>
        <dbReference type="Pfam" id="PF00266"/>
    </source>
</evidence>
<feature type="non-terminal residue" evidence="2">
    <location>
        <position position="1"/>
    </location>
</feature>
<keyword evidence="2" id="KW-0808">Transferase</keyword>
<dbReference type="Proteomes" id="UP001168620">
    <property type="component" value="Unassembled WGS sequence"/>
</dbReference>
<dbReference type="SUPFAM" id="SSF53383">
    <property type="entry name" value="PLP-dependent transferases"/>
    <property type="match status" value="1"/>
</dbReference>
<evidence type="ECO:0000313" key="3">
    <source>
        <dbReference type="Proteomes" id="UP001168620"/>
    </source>
</evidence>
<name>A0ABT8FMX1_9ACTN</name>
<proteinExistence type="predicted"/>
<organism evidence="2 3">
    <name type="scientific">Nocardioides oceani</name>
    <dbReference type="NCBI Taxonomy" id="3058369"/>
    <lineage>
        <taxon>Bacteria</taxon>
        <taxon>Bacillati</taxon>
        <taxon>Actinomycetota</taxon>
        <taxon>Actinomycetes</taxon>
        <taxon>Propionibacteriales</taxon>
        <taxon>Nocardioidaceae</taxon>
        <taxon>Nocardioides</taxon>
    </lineage>
</organism>
<evidence type="ECO:0000313" key="2">
    <source>
        <dbReference type="EMBL" id="MDN4176017.1"/>
    </source>
</evidence>
<gene>
    <name evidence="2" type="ORF">QWY28_23935</name>
</gene>